<reference evidence="2 3" key="1">
    <citation type="submission" date="2013-11" db="EMBL/GenBank/DDBJ databases">
        <title>The Genome Sequence of Phytophthora parasitica P1976.</title>
        <authorList>
            <consortium name="The Broad Institute Genomics Platform"/>
            <person name="Russ C."/>
            <person name="Tyler B."/>
            <person name="Panabieres F."/>
            <person name="Shan W."/>
            <person name="Tripathy S."/>
            <person name="Grunwald N."/>
            <person name="Machado M."/>
            <person name="Johnson C.S."/>
            <person name="Walker B."/>
            <person name="Young S."/>
            <person name="Zeng Q."/>
            <person name="Gargeya S."/>
            <person name="Fitzgerald M."/>
            <person name="Haas B."/>
            <person name="Abouelleil A."/>
            <person name="Allen A.W."/>
            <person name="Alvarado L."/>
            <person name="Arachchi H.M."/>
            <person name="Berlin A.M."/>
            <person name="Chapman S.B."/>
            <person name="Gainer-Dewar J."/>
            <person name="Goldberg J."/>
            <person name="Griggs A."/>
            <person name="Gujja S."/>
            <person name="Hansen M."/>
            <person name="Howarth C."/>
            <person name="Imamovic A."/>
            <person name="Ireland A."/>
            <person name="Larimer J."/>
            <person name="McCowan C."/>
            <person name="Murphy C."/>
            <person name="Pearson M."/>
            <person name="Poon T.W."/>
            <person name="Priest M."/>
            <person name="Roberts A."/>
            <person name="Saif S."/>
            <person name="Shea T."/>
            <person name="Sisk P."/>
            <person name="Sykes S."/>
            <person name="Wortman J."/>
            <person name="Nusbaum C."/>
            <person name="Birren B."/>
        </authorList>
    </citation>
    <scope>NUCLEOTIDE SEQUENCE [LARGE SCALE GENOMIC DNA]</scope>
    <source>
        <strain evidence="2 3">P1976</strain>
    </source>
</reference>
<dbReference type="SMART" id="SM01017">
    <property type="entry name" value="Arrestin_C"/>
    <property type="match status" value="1"/>
</dbReference>
<dbReference type="PANTHER" id="PTHR11188:SF17">
    <property type="entry name" value="FI21816P1"/>
    <property type="match status" value="1"/>
</dbReference>
<dbReference type="Pfam" id="PF00339">
    <property type="entry name" value="Arrestin_N"/>
    <property type="match status" value="1"/>
</dbReference>
<protein>
    <recommendedName>
        <fullName evidence="1">Arrestin C-terminal-like domain-containing protein</fullName>
    </recommendedName>
</protein>
<dbReference type="EMBL" id="ANJA01001229">
    <property type="protein sequence ID" value="ETO78027.1"/>
    <property type="molecule type" value="Genomic_DNA"/>
</dbReference>
<accession>A0A081AGL6</accession>
<evidence type="ECO:0000313" key="3">
    <source>
        <dbReference type="Proteomes" id="UP000028582"/>
    </source>
</evidence>
<dbReference type="OrthoDB" id="2333384at2759"/>
<dbReference type="InterPro" id="IPR014752">
    <property type="entry name" value="Arrestin-like_C"/>
</dbReference>
<organism evidence="2 3">
    <name type="scientific">Phytophthora nicotianae P1976</name>
    <dbReference type="NCBI Taxonomy" id="1317066"/>
    <lineage>
        <taxon>Eukaryota</taxon>
        <taxon>Sar</taxon>
        <taxon>Stramenopiles</taxon>
        <taxon>Oomycota</taxon>
        <taxon>Peronosporomycetes</taxon>
        <taxon>Peronosporales</taxon>
        <taxon>Peronosporaceae</taxon>
        <taxon>Phytophthora</taxon>
    </lineage>
</organism>
<evidence type="ECO:0000313" key="2">
    <source>
        <dbReference type="EMBL" id="ETO78027.1"/>
    </source>
</evidence>
<gene>
    <name evidence="2" type="ORF">F444_06865</name>
</gene>
<dbReference type="Pfam" id="PF02752">
    <property type="entry name" value="Arrestin_C"/>
    <property type="match status" value="1"/>
</dbReference>
<dbReference type="SUPFAM" id="SSF81296">
    <property type="entry name" value="E set domains"/>
    <property type="match status" value="2"/>
</dbReference>
<evidence type="ECO:0000259" key="1">
    <source>
        <dbReference type="SMART" id="SM01017"/>
    </source>
</evidence>
<dbReference type="AlphaFoldDB" id="A0A081AGL6"/>
<dbReference type="InterPro" id="IPR011021">
    <property type="entry name" value="Arrestin-like_N"/>
</dbReference>
<dbReference type="Proteomes" id="UP000028582">
    <property type="component" value="Unassembled WGS sequence"/>
</dbReference>
<proteinExistence type="predicted"/>
<dbReference type="GO" id="GO:0005737">
    <property type="term" value="C:cytoplasm"/>
    <property type="evidence" value="ECO:0007669"/>
    <property type="project" value="TreeGrafter"/>
</dbReference>
<dbReference type="GO" id="GO:0015031">
    <property type="term" value="P:protein transport"/>
    <property type="evidence" value="ECO:0007669"/>
    <property type="project" value="TreeGrafter"/>
</dbReference>
<sequence length="383" mass="41995">MGKVAKCLGIGVKGSIRVMLHRESYAAGDLVQGQLVLRVSRPIECEEFSLHVEGAEAITWSEGANHSLAPCNMRDDFLCDRIQLIEPMPLTFEPGEYRFRFQYQLDDTLPPVFRVTEGFAGAMRDVNASVSYTIKARLSLQGKLVADLKTSHDFAVHRPSLCHPVRSLQKSSSDEVRLLSLMKSKGACEVSACLDSDVHLSGSTLSLQTRISNYSSRDMHNLSVLLYEDLTVELPNRRPSKGTRVVCTQDFPGVAAGQLLDEMLYLPLIDEVNGLPVAPTNSAAFVRWQYRLEVKCRFMLSKSVKVEMPVIIVRNVGAPPVPVDAVVGPPAVVVVVPEEDDDDSAADQQGTMPWSPSQLHIEAEGDSVVARPVFILPQAVAAV</sequence>
<name>A0A081AGL6_PHYNI</name>
<dbReference type="PANTHER" id="PTHR11188">
    <property type="entry name" value="ARRESTIN DOMAIN CONTAINING PROTEIN"/>
    <property type="match status" value="1"/>
</dbReference>
<dbReference type="Gene3D" id="2.60.40.640">
    <property type="match status" value="2"/>
</dbReference>
<dbReference type="InterPro" id="IPR050357">
    <property type="entry name" value="Arrestin_domain-protein"/>
</dbReference>
<comment type="caution">
    <text evidence="2">The sequence shown here is derived from an EMBL/GenBank/DDBJ whole genome shotgun (WGS) entry which is preliminary data.</text>
</comment>
<dbReference type="InterPro" id="IPR014756">
    <property type="entry name" value="Ig_E-set"/>
</dbReference>
<dbReference type="InterPro" id="IPR011022">
    <property type="entry name" value="Arrestin_C-like"/>
</dbReference>
<feature type="domain" description="Arrestin C-terminal-like" evidence="1">
    <location>
        <begin position="184"/>
        <end position="315"/>
    </location>
</feature>